<keyword evidence="2" id="KW-1185">Reference proteome</keyword>
<organism evidence="1 2">
    <name type="scientific">Palleniella muris</name>
    <dbReference type="NCBI Taxonomy" id="3038145"/>
    <lineage>
        <taxon>Bacteria</taxon>
        <taxon>Pseudomonadati</taxon>
        <taxon>Bacteroidota</taxon>
        <taxon>Bacteroidia</taxon>
        <taxon>Bacteroidales</taxon>
        <taxon>Prevotellaceae</taxon>
        <taxon>Palleniella</taxon>
    </lineage>
</organism>
<evidence type="ECO:0000313" key="1">
    <source>
        <dbReference type="EMBL" id="TGX84220.1"/>
    </source>
</evidence>
<sequence length="672" mass="77430">MKHLLASLLIISSSLPTFAAGSMTNVPEEKDMKAYLMVYHKDEDHGLHMAISRDGRRFTALNDDNPVIAGDTIAMQKGIRDPHIYRGPDGAFYMTMTDLHVFGQRDGKRTTEWERPGKDYGWGNNRGIVMMKSWDLLHWSHTVLNFDTLFPAWKEIGCAWAPETFYDDKAGKLMVHLTMRQRKDANKLYYVYVNQDFNAMESEPKVLFRHNDPKVSVIDGDITKVGDAYHLMYVSHERQAGIRHAVSDSPTGEWTVSDGYVDASPVGCEAPTVFKRIGEDVWVVMYDIYRQKPMTFGFVETTDFKTYKDLGEFNNGKMRMLNFYSPKHGAIVQITGEEADRLEKHWKENPKGYNAYRPVTEPNKANPVIEGFFADPEILYSEKTGRYYLYPTTDGAEEWRNHDAEVYSSADMKTWRHEGKALDLRTDVAWADNCLWAPCIIERKYGKGKKAKYKYFYYFVANGNIGVATADNPAGPFKDALGKPMIPNPESGPMRGHIIDPDVFHDPVSGKYYLYWGNSFLVCAELNDDMLSVKDETLTYVIPRGEQRKFRYNEASYVFYRNGKYYFMWSENDTRSTEYRVRYAMGDSPTTITEPVKDAVVLRKDPDRQIYGTGHHAVICKPGTDEWYIVYHRFQRPDGLKRGWSAGYYREVCIDRMYFNSDGTIKPVKPTL</sequence>
<gene>
    <name evidence="1" type="ORF">E5358_00865</name>
</gene>
<protein>
    <submittedName>
        <fullName evidence="1">Glycoside hydrolase</fullName>
    </submittedName>
</protein>
<dbReference type="Proteomes" id="UP000308886">
    <property type="component" value="Unassembled WGS sequence"/>
</dbReference>
<comment type="caution">
    <text evidence="1">The sequence shown here is derived from an EMBL/GenBank/DDBJ whole genome shotgun (WGS) entry which is preliminary data.</text>
</comment>
<evidence type="ECO:0000313" key="2">
    <source>
        <dbReference type="Proteomes" id="UP000308886"/>
    </source>
</evidence>
<accession>A0AC61QUB6</accession>
<name>A0AC61QUB6_9BACT</name>
<proteinExistence type="predicted"/>
<dbReference type="EMBL" id="SRZC01000001">
    <property type="protein sequence ID" value="TGX84220.1"/>
    <property type="molecule type" value="Genomic_DNA"/>
</dbReference>
<keyword evidence="1" id="KW-0378">Hydrolase</keyword>
<reference evidence="1" key="1">
    <citation type="submission" date="2019-04" db="EMBL/GenBank/DDBJ databases">
        <title>Microbes associate with the intestines of laboratory mice.</title>
        <authorList>
            <person name="Navarre W."/>
            <person name="Wong E."/>
            <person name="Huang K."/>
            <person name="Tropini C."/>
            <person name="Ng K."/>
            <person name="Yu B."/>
        </authorList>
    </citation>
    <scope>NUCLEOTIDE SEQUENCE</scope>
    <source>
        <strain evidence="1">NM73_A23</strain>
    </source>
</reference>